<dbReference type="Proteomes" id="UP000782475">
    <property type="component" value="Unassembled WGS sequence"/>
</dbReference>
<reference evidence="1 2" key="1">
    <citation type="journal article" date="2021" name="Appl. Microbiol. Biotechnol.">
        <title>Biotechnological applications of marine bacteria in bioremediation of environments polluted with hydrocarbons and plastics.</title>
        <authorList>
            <person name="Muriel-Millan L.F."/>
            <person name="Millan-Lopez S."/>
            <person name="Pardo-Lopez L."/>
        </authorList>
    </citation>
    <scope>NUCLEOTIDE SEQUENCE [LARGE SCALE GENOMIC DNA]</scope>
    <source>
        <strain evidence="1 2">GOM4</strain>
    </source>
</reference>
<keyword evidence="2" id="KW-1185">Reference proteome</keyword>
<organism evidence="1 2">
    <name type="scientific">Stutzerimonas chloritidismutans</name>
    <name type="common">Pseudomonas chloritidismutans</name>
    <dbReference type="NCBI Taxonomy" id="203192"/>
    <lineage>
        <taxon>Bacteria</taxon>
        <taxon>Pseudomonadati</taxon>
        <taxon>Pseudomonadota</taxon>
        <taxon>Gammaproteobacteria</taxon>
        <taxon>Pseudomonadales</taxon>
        <taxon>Pseudomonadaceae</taxon>
        <taxon>Stutzerimonas</taxon>
    </lineage>
</organism>
<comment type="caution">
    <text evidence="1">The sequence shown here is derived from an EMBL/GenBank/DDBJ whole genome shotgun (WGS) entry which is preliminary data.</text>
</comment>
<gene>
    <name evidence="1" type="ORF">KJJ99_18295</name>
</gene>
<evidence type="ECO:0000313" key="2">
    <source>
        <dbReference type="Proteomes" id="UP000782475"/>
    </source>
</evidence>
<dbReference type="EMBL" id="JAHHFP010000023">
    <property type="protein sequence ID" value="MBX7273747.1"/>
    <property type="molecule type" value="Genomic_DNA"/>
</dbReference>
<accession>A0ACC5VM36</accession>
<name>A0ACC5VM36_STUCH</name>
<sequence length="61" mass="6905">MSSTSERCRDHPRFLALIEFAVREGWHVRRTPAGQLKLVKPGLPPIFKRSLVSDDQASQST</sequence>
<evidence type="ECO:0000313" key="1">
    <source>
        <dbReference type="EMBL" id="MBX7273747.1"/>
    </source>
</evidence>
<proteinExistence type="predicted"/>
<protein>
    <submittedName>
        <fullName evidence="1">Type II toxin-antitoxin system HicA family toxin</fullName>
    </submittedName>
</protein>